<evidence type="ECO:0000256" key="3">
    <source>
        <dbReference type="ARBA" id="ARBA00022475"/>
    </source>
</evidence>
<protein>
    <submittedName>
        <fullName evidence="16">Type VII secretion-associated serine protease mycosin</fullName>
    </submittedName>
</protein>
<dbReference type="PROSITE" id="PS00137">
    <property type="entry name" value="SUBTILASE_HIS"/>
    <property type="match status" value="1"/>
</dbReference>
<comment type="similarity">
    <text evidence="2 10 11">Belongs to the peptidase S8 family.</text>
</comment>
<keyword evidence="5 13" id="KW-0812">Transmembrane</keyword>
<name>A0A4U0S8P0_9ACTN</name>
<dbReference type="PRINTS" id="PR00723">
    <property type="entry name" value="SUBTILISIN"/>
</dbReference>
<accession>A0A4U0S8P0</accession>
<evidence type="ECO:0000256" key="1">
    <source>
        <dbReference type="ARBA" id="ARBA00004162"/>
    </source>
</evidence>
<dbReference type="PROSITE" id="PS51892">
    <property type="entry name" value="SUBTILASE"/>
    <property type="match status" value="1"/>
</dbReference>
<evidence type="ECO:0000259" key="15">
    <source>
        <dbReference type="Pfam" id="PF00082"/>
    </source>
</evidence>
<dbReference type="InterPro" id="IPR015500">
    <property type="entry name" value="Peptidase_S8_subtilisin-rel"/>
</dbReference>
<dbReference type="OrthoDB" id="9798386at2"/>
<organism evidence="16 17">
    <name type="scientific">Actinacidiphila oryziradicis</name>
    <dbReference type="NCBI Taxonomy" id="2571141"/>
    <lineage>
        <taxon>Bacteria</taxon>
        <taxon>Bacillati</taxon>
        <taxon>Actinomycetota</taxon>
        <taxon>Actinomycetes</taxon>
        <taxon>Kitasatosporales</taxon>
        <taxon>Streptomycetaceae</taxon>
        <taxon>Actinacidiphila</taxon>
    </lineage>
</organism>
<feature type="active site" description="Charge relay system" evidence="10">
    <location>
        <position position="298"/>
    </location>
</feature>
<evidence type="ECO:0000256" key="8">
    <source>
        <dbReference type="ARBA" id="ARBA00022989"/>
    </source>
</evidence>
<dbReference type="AlphaFoldDB" id="A0A4U0S8P0"/>
<sequence length="438" mass="44789">MGPGSRRSAAIAAVVTAVAATGIAPSDQAAALSVPTVRTVLAGNGDGTARFQIANTQCSFASDVIKGTPWSLQRILFKQLWQNTTGLGVLVAVIDTGVDDKNVQLSQAVSRKDSSQGTPGGTDYITPGGDGTTDPVGHGTKVAGIIAARPLPGTGFVGLAPGATILPIRQNDNQGGGTVATMVKAIKYAVDSGAKVINISQDTSQAMPANSSLEQAVKYAERQDVLIVASAGNGGASDKVKLTYPASYDGVLAVAASDRNNAPASFSQPGPFVGVAAPGVDMVSTVPGGGHCVDQGTSFSAPYVSGVAALIRARHPKWSYRQVITQIEQTADRTIRTRDNYLGWGVVDPVAAVNDDTTTPQAAPTPDPVAQANGNTKVQAATVLLGESEDERNQRYAVYAVAGAGGLVALLIGGGVVMGDWRRKQGIDVGRKNGEVTS</sequence>
<evidence type="ECO:0000256" key="14">
    <source>
        <dbReference type="SAM" id="SignalP"/>
    </source>
</evidence>
<dbReference type="PANTHER" id="PTHR43806">
    <property type="entry name" value="PEPTIDASE S8"/>
    <property type="match status" value="1"/>
</dbReference>
<dbReference type="Pfam" id="PF00082">
    <property type="entry name" value="Peptidase_S8"/>
    <property type="match status" value="1"/>
</dbReference>
<comment type="caution">
    <text evidence="16">The sequence shown here is derived from an EMBL/GenBank/DDBJ whole genome shotgun (WGS) entry which is preliminary data.</text>
</comment>
<dbReference type="GO" id="GO:0005886">
    <property type="term" value="C:plasma membrane"/>
    <property type="evidence" value="ECO:0007669"/>
    <property type="project" value="UniProtKB-SubCell"/>
</dbReference>
<feature type="chain" id="PRO_5038993206" evidence="14">
    <location>
        <begin position="20"/>
        <end position="438"/>
    </location>
</feature>
<evidence type="ECO:0000256" key="11">
    <source>
        <dbReference type="RuleBase" id="RU003355"/>
    </source>
</evidence>
<evidence type="ECO:0000256" key="4">
    <source>
        <dbReference type="ARBA" id="ARBA00022670"/>
    </source>
</evidence>
<feature type="signal peptide" evidence="14">
    <location>
        <begin position="1"/>
        <end position="19"/>
    </location>
</feature>
<dbReference type="InterPro" id="IPR022398">
    <property type="entry name" value="Peptidase_S8_His-AS"/>
</dbReference>
<dbReference type="InterPro" id="IPR036852">
    <property type="entry name" value="Peptidase_S8/S53_dom_sf"/>
</dbReference>
<evidence type="ECO:0000313" key="16">
    <source>
        <dbReference type="EMBL" id="TKA04587.1"/>
    </source>
</evidence>
<keyword evidence="17" id="KW-1185">Reference proteome</keyword>
<dbReference type="InterPro" id="IPR023828">
    <property type="entry name" value="Peptidase_S8_Ser-AS"/>
</dbReference>
<dbReference type="EMBL" id="SUMC01000051">
    <property type="protein sequence ID" value="TKA04587.1"/>
    <property type="molecule type" value="Genomic_DNA"/>
</dbReference>
<evidence type="ECO:0000256" key="12">
    <source>
        <dbReference type="SAM" id="MobiDB-lite"/>
    </source>
</evidence>
<feature type="active site" description="Charge relay system" evidence="10">
    <location>
        <position position="95"/>
    </location>
</feature>
<keyword evidence="9 13" id="KW-0472">Membrane</keyword>
<evidence type="ECO:0000256" key="6">
    <source>
        <dbReference type="ARBA" id="ARBA00022801"/>
    </source>
</evidence>
<evidence type="ECO:0000256" key="5">
    <source>
        <dbReference type="ARBA" id="ARBA00022692"/>
    </source>
</evidence>
<dbReference type="GO" id="GO:0004252">
    <property type="term" value="F:serine-type endopeptidase activity"/>
    <property type="evidence" value="ECO:0007669"/>
    <property type="project" value="UniProtKB-UniRule"/>
</dbReference>
<evidence type="ECO:0000256" key="7">
    <source>
        <dbReference type="ARBA" id="ARBA00022825"/>
    </source>
</evidence>
<dbReference type="InterPro" id="IPR023827">
    <property type="entry name" value="Peptidase_S8_Asp-AS"/>
</dbReference>
<evidence type="ECO:0000256" key="9">
    <source>
        <dbReference type="ARBA" id="ARBA00023136"/>
    </source>
</evidence>
<keyword evidence="8 13" id="KW-1133">Transmembrane helix</keyword>
<feature type="region of interest" description="Disordered" evidence="12">
    <location>
        <begin position="107"/>
        <end position="132"/>
    </location>
</feature>
<dbReference type="NCBIfam" id="TIGR03921">
    <property type="entry name" value="T7SS_mycosin"/>
    <property type="match status" value="1"/>
</dbReference>
<evidence type="ECO:0000256" key="13">
    <source>
        <dbReference type="SAM" id="Phobius"/>
    </source>
</evidence>
<feature type="transmembrane region" description="Helical" evidence="13">
    <location>
        <begin position="396"/>
        <end position="417"/>
    </location>
</feature>
<dbReference type="Gene3D" id="3.40.50.200">
    <property type="entry name" value="Peptidase S8/S53 domain"/>
    <property type="match status" value="1"/>
</dbReference>
<keyword evidence="7 10" id="KW-0720">Serine protease</keyword>
<evidence type="ECO:0000256" key="2">
    <source>
        <dbReference type="ARBA" id="ARBA00011073"/>
    </source>
</evidence>
<evidence type="ECO:0000256" key="10">
    <source>
        <dbReference type="PROSITE-ProRule" id="PRU01240"/>
    </source>
</evidence>
<dbReference type="SUPFAM" id="SSF52743">
    <property type="entry name" value="Subtilisin-like"/>
    <property type="match status" value="1"/>
</dbReference>
<evidence type="ECO:0000313" key="17">
    <source>
        <dbReference type="Proteomes" id="UP000305778"/>
    </source>
</evidence>
<dbReference type="InterPro" id="IPR050131">
    <property type="entry name" value="Peptidase_S8_subtilisin-like"/>
</dbReference>
<keyword evidence="4 10" id="KW-0645">Protease</keyword>
<reference evidence="16 17" key="1">
    <citation type="submission" date="2019-04" db="EMBL/GenBank/DDBJ databases">
        <title>Streptomyces oryziradicis sp. nov., a novel actinomycete isolated from rhizosphere soil of rice (Oryza sativa L.).</title>
        <authorList>
            <person name="Li C."/>
        </authorList>
    </citation>
    <scope>NUCLEOTIDE SEQUENCE [LARGE SCALE GENOMIC DNA]</scope>
    <source>
        <strain evidence="16 17">NEAU-C40</strain>
    </source>
</reference>
<gene>
    <name evidence="16" type="primary">mycP</name>
    <name evidence="16" type="ORF">FCI23_35605</name>
</gene>
<feature type="compositionally biased region" description="Low complexity" evidence="12">
    <location>
        <begin position="121"/>
        <end position="132"/>
    </location>
</feature>
<dbReference type="PROSITE" id="PS00136">
    <property type="entry name" value="SUBTILASE_ASP"/>
    <property type="match status" value="1"/>
</dbReference>
<dbReference type="PROSITE" id="PS00138">
    <property type="entry name" value="SUBTILASE_SER"/>
    <property type="match status" value="1"/>
</dbReference>
<comment type="subcellular location">
    <subcellularLocation>
        <location evidence="1">Cell membrane</location>
        <topology evidence="1">Single-pass membrane protein</topology>
    </subcellularLocation>
</comment>
<feature type="domain" description="Peptidase S8/S53" evidence="15">
    <location>
        <begin position="88"/>
        <end position="345"/>
    </location>
</feature>
<dbReference type="InterPro" id="IPR023834">
    <property type="entry name" value="T7SS_pept_S8A_mycosin"/>
</dbReference>
<keyword evidence="6 10" id="KW-0378">Hydrolase</keyword>
<feature type="active site" description="Charge relay system" evidence="10">
    <location>
        <position position="138"/>
    </location>
</feature>
<dbReference type="PANTHER" id="PTHR43806:SF11">
    <property type="entry name" value="CEREVISIN-RELATED"/>
    <property type="match status" value="1"/>
</dbReference>
<keyword evidence="14" id="KW-0732">Signal</keyword>
<dbReference type="Proteomes" id="UP000305778">
    <property type="component" value="Unassembled WGS sequence"/>
</dbReference>
<keyword evidence="3" id="KW-1003">Cell membrane</keyword>
<dbReference type="InterPro" id="IPR000209">
    <property type="entry name" value="Peptidase_S8/S53_dom"/>
</dbReference>
<proteinExistence type="inferred from homology"/>
<dbReference type="GO" id="GO:0006508">
    <property type="term" value="P:proteolysis"/>
    <property type="evidence" value="ECO:0007669"/>
    <property type="project" value="UniProtKB-KW"/>
</dbReference>